<dbReference type="GeneID" id="107387984"/>
<proteinExistence type="inferred from homology"/>
<dbReference type="EC" id="4.2.1.1" evidence="4"/>
<feature type="signal peptide" evidence="4">
    <location>
        <begin position="1"/>
        <end position="16"/>
    </location>
</feature>
<keyword evidence="3 4" id="KW-0862">Zinc</keyword>
<dbReference type="SMART" id="SM01057">
    <property type="entry name" value="Carb_anhydrase"/>
    <property type="match status" value="2"/>
</dbReference>
<evidence type="ECO:0000256" key="3">
    <source>
        <dbReference type="ARBA" id="ARBA00022833"/>
    </source>
</evidence>
<dbReference type="InterPro" id="IPR001148">
    <property type="entry name" value="CA_dom"/>
</dbReference>
<dbReference type="GO" id="GO:0005886">
    <property type="term" value="C:plasma membrane"/>
    <property type="evidence" value="ECO:0007669"/>
    <property type="project" value="TreeGrafter"/>
</dbReference>
<dbReference type="GO" id="GO:0004089">
    <property type="term" value="F:carbonate dehydratase activity"/>
    <property type="evidence" value="ECO:0007669"/>
    <property type="project" value="UniProtKB-UniRule"/>
</dbReference>
<dbReference type="Ensembl" id="ENSNFUT00015024565.1">
    <property type="protein sequence ID" value="ENSNFUP00015023488.1"/>
    <property type="gene ID" value="ENSNFUG00015011362.1"/>
</dbReference>
<comment type="function">
    <text evidence="4">Reversible hydration of carbon dioxide.</text>
</comment>
<dbReference type="Proteomes" id="UP000694548">
    <property type="component" value="Chromosome sgr12"/>
</dbReference>
<comment type="similarity">
    <text evidence="1 4">Belongs to the alpha-carbonic anhydrase family.</text>
</comment>
<keyword evidence="7" id="KW-1185">Reference proteome</keyword>
<dbReference type="GeneTree" id="ENSGT00940000164039"/>
<dbReference type="Pfam" id="PF00194">
    <property type="entry name" value="Carb_anhydrase"/>
    <property type="match status" value="2"/>
</dbReference>
<dbReference type="Gene3D" id="3.10.200.10">
    <property type="entry name" value="Alpha carbonic anhydrase"/>
    <property type="match status" value="2"/>
</dbReference>
<evidence type="ECO:0000256" key="2">
    <source>
        <dbReference type="ARBA" id="ARBA00022723"/>
    </source>
</evidence>
<reference evidence="6" key="2">
    <citation type="submission" date="2025-08" db="UniProtKB">
        <authorList>
            <consortium name="Ensembl"/>
        </authorList>
    </citation>
    <scope>IDENTIFICATION</scope>
</reference>
<dbReference type="InterPro" id="IPR023561">
    <property type="entry name" value="Carbonic_anhydrase_a-class"/>
</dbReference>
<dbReference type="PROSITE" id="PS00162">
    <property type="entry name" value="ALPHA_CA_1"/>
    <property type="match status" value="2"/>
</dbReference>
<dbReference type="SUPFAM" id="SSF51069">
    <property type="entry name" value="Carbonic anhydrase"/>
    <property type="match status" value="2"/>
</dbReference>
<evidence type="ECO:0000256" key="4">
    <source>
        <dbReference type="RuleBase" id="RU367011"/>
    </source>
</evidence>
<dbReference type="GO" id="GO:0008270">
    <property type="term" value="F:zinc ion binding"/>
    <property type="evidence" value="ECO:0007669"/>
    <property type="project" value="UniProtKB-UniRule"/>
</dbReference>
<dbReference type="PROSITE" id="PS51144">
    <property type="entry name" value="ALPHA_CA_2"/>
    <property type="match status" value="2"/>
</dbReference>
<accession>A0A8C6LT22</accession>
<keyword evidence="4" id="KW-0732">Signal</keyword>
<dbReference type="InterPro" id="IPR018338">
    <property type="entry name" value="Carbonic_anhydrase_a-class_CS"/>
</dbReference>
<comment type="cofactor">
    <cofactor evidence="4">
        <name>Zn(2+)</name>
        <dbReference type="ChEBI" id="CHEBI:29105"/>
    </cofactor>
</comment>
<dbReference type="PANTHER" id="PTHR18952:SF200">
    <property type="entry name" value="CARBONIC ANHYDRASE"/>
    <property type="match status" value="1"/>
</dbReference>
<organism evidence="6 7">
    <name type="scientific">Nothobranchius furzeri</name>
    <name type="common">Turquoise killifish</name>
    <dbReference type="NCBI Taxonomy" id="105023"/>
    <lineage>
        <taxon>Eukaryota</taxon>
        <taxon>Metazoa</taxon>
        <taxon>Chordata</taxon>
        <taxon>Craniata</taxon>
        <taxon>Vertebrata</taxon>
        <taxon>Euteleostomi</taxon>
        <taxon>Actinopterygii</taxon>
        <taxon>Neopterygii</taxon>
        <taxon>Teleostei</taxon>
        <taxon>Neoteleostei</taxon>
        <taxon>Acanthomorphata</taxon>
        <taxon>Ovalentaria</taxon>
        <taxon>Atherinomorphae</taxon>
        <taxon>Cyprinodontiformes</taxon>
        <taxon>Nothobranchiidae</taxon>
        <taxon>Nothobranchius</taxon>
    </lineage>
</organism>
<evidence type="ECO:0000259" key="5">
    <source>
        <dbReference type="PROSITE" id="PS51144"/>
    </source>
</evidence>
<comment type="catalytic activity">
    <reaction evidence="4">
        <text>hydrogencarbonate + H(+) = CO2 + H2O</text>
        <dbReference type="Rhea" id="RHEA:10748"/>
        <dbReference type="ChEBI" id="CHEBI:15377"/>
        <dbReference type="ChEBI" id="CHEBI:15378"/>
        <dbReference type="ChEBI" id="CHEBI:16526"/>
        <dbReference type="ChEBI" id="CHEBI:17544"/>
        <dbReference type="EC" id="4.2.1.1"/>
    </reaction>
</comment>
<reference evidence="6" key="1">
    <citation type="submission" date="2014-08" db="EMBL/GenBank/DDBJ databases">
        <authorList>
            <person name="Senf B."/>
            <person name="Petzold A."/>
            <person name="Downie B.R."/>
            <person name="Koch P."/>
            <person name="Platzer M."/>
        </authorList>
    </citation>
    <scope>NUCLEOTIDE SEQUENCE [LARGE SCALE GENOMIC DNA]</scope>
    <source>
        <strain evidence="6">GRZ</strain>
    </source>
</reference>
<dbReference type="AlphaFoldDB" id="A0A8C6LT22"/>
<sequence length="562" mass="63263">MYLPSLVLSLVALVNCSDWCYNGCANTPSSWKNLPESSCGKKHQSPINIVTRSVVTDHLLPNFTFVNFSSENTIKSITNNGHTVQCTLVENEVEVSGGGLNGTYSVVQFHFHWGDKDYHQGSEHSIDGYRYQMEMHIVSVKKGLSVDEATTQADGFAVFGFFINATEDGVLSGPWYTLTANLTNITGSVFDFEQNNTFSIDDLIGNVDRTRFYRYYGSLTTPNCSEAVVWTIFQEPIQVPKELTHLFSTKVELINTYRPTEDLNGRQVTASPATPLPPAHSWCYNYHCDHDPSQWFLLPESHCDGKSQSPININTRSVMPDNSLNSFTFTNFDNKQAIKYIANTGHSVECVLKDDLVEVSGGGLKHIYSTVQFHFHWGTEVQNSPGSEHTVDSNRYPMEMHIVSKRKNLTLDEALKTSDGLAVLGFFIETQPTSSPSDQTAWKKLTQYFSAIRNIRSQVEVKEDISINDLLGKVNRNSYYRYSGSLTTPLCKEAVVWTIFQETIKVDGNLMTMFPKYTGFHNVYRPIQPLNARTVYTTRSASCISAPVLLYPLLVCFCAHFW</sequence>
<keyword evidence="4" id="KW-0456">Lyase</keyword>
<dbReference type="PANTHER" id="PTHR18952">
    <property type="entry name" value="CARBONIC ANHYDRASE"/>
    <property type="match status" value="1"/>
</dbReference>
<evidence type="ECO:0000313" key="7">
    <source>
        <dbReference type="Proteomes" id="UP000694548"/>
    </source>
</evidence>
<dbReference type="InterPro" id="IPR036398">
    <property type="entry name" value="CA_dom_sf"/>
</dbReference>
<evidence type="ECO:0000313" key="6">
    <source>
        <dbReference type="Ensembl" id="ENSNFUP00015023488.1"/>
    </source>
</evidence>
<dbReference type="RefSeq" id="XP_054605156.2">
    <property type="nucleotide sequence ID" value="XM_054749181.2"/>
</dbReference>
<feature type="chain" id="PRO_5034370661" description="Carbonic anhydrase" evidence="4">
    <location>
        <begin position="17"/>
        <end position="562"/>
    </location>
</feature>
<reference evidence="6" key="3">
    <citation type="submission" date="2025-09" db="UniProtKB">
        <authorList>
            <consortium name="Ensembl"/>
        </authorList>
    </citation>
    <scope>IDENTIFICATION</scope>
</reference>
<feature type="domain" description="Alpha-carbonic anhydrase" evidence="5">
    <location>
        <begin position="280"/>
        <end position="539"/>
    </location>
</feature>
<feature type="domain" description="Alpha-carbonic anhydrase" evidence="5">
    <location>
        <begin position="17"/>
        <end position="272"/>
    </location>
</feature>
<keyword evidence="2 4" id="KW-0479">Metal-binding</keyword>
<name>A0A8C6LT22_NOTFU</name>
<evidence type="ECO:0000256" key="1">
    <source>
        <dbReference type="ARBA" id="ARBA00010718"/>
    </source>
</evidence>
<protein>
    <recommendedName>
        <fullName evidence="4">Carbonic anhydrase</fullName>
        <ecNumber evidence="4">4.2.1.1</ecNumber>
    </recommendedName>
</protein>